<comment type="similarity">
    <text evidence="1">Belongs to the glycosyl hydrolase 25 family.</text>
</comment>
<dbReference type="GO" id="GO:0016052">
    <property type="term" value="P:carbohydrate catabolic process"/>
    <property type="evidence" value="ECO:0007669"/>
    <property type="project" value="TreeGrafter"/>
</dbReference>
<dbReference type="PANTHER" id="PTHR34135">
    <property type="entry name" value="LYSOZYME"/>
    <property type="match status" value="1"/>
</dbReference>
<accession>A0A0J1KWC6</accession>
<dbReference type="Gene3D" id="2.30.30.40">
    <property type="entry name" value="SH3 Domains"/>
    <property type="match status" value="2"/>
</dbReference>
<dbReference type="PROSITE" id="PS51904">
    <property type="entry name" value="GLYCOSYL_HYDROL_F25_2"/>
    <property type="match status" value="1"/>
</dbReference>
<proteinExistence type="inferred from homology"/>
<dbReference type="Proteomes" id="UP000035904">
    <property type="component" value="Unassembled WGS sequence"/>
</dbReference>
<gene>
    <name evidence="2" type="ORF">ABW01_01935</name>
</gene>
<sequence>MGYIVDISKWNGNINWDVAAPQLDFVIARVQDGSNYIDPLYKSYVQAMKTRNIPFGNYAFCRFISIADAKKEAQDFWNRGDKSATVWVADVEVKTMDDMRVGTQAFIDELRRLGAKKVGLYVGHHMYGPFGMANVKSDFVWIPRYGGNKPAYPCDIWQYTETGNVPGIGKCDLNELIGNKSLSWFTGASKDKPNFVSKPSEDILGYLTTTAEVANIRKEPNLNSPVMRQAVKGQGHTYYAWSYDGSHFWYKVAENNWMRDDVVSINKDGKSKGVVWVSGTNINLRKGASTGDVVINKLTKQSAYDVHYRYENWIYVTGEGVEGWMYFDESYVKWIR</sequence>
<dbReference type="Pfam" id="PF01183">
    <property type="entry name" value="Glyco_hydro_25"/>
    <property type="match status" value="1"/>
</dbReference>
<dbReference type="PANTHER" id="PTHR34135:SF1">
    <property type="entry name" value="GLYCOSYL HYDROLASE FAMILY 25"/>
    <property type="match status" value="1"/>
</dbReference>
<protein>
    <submittedName>
        <fullName evidence="2">N-acetylmuramoyl-L-alanine amidase</fullName>
    </submittedName>
</protein>
<dbReference type="InterPro" id="IPR017853">
    <property type="entry name" value="GH"/>
</dbReference>
<dbReference type="AlphaFoldDB" id="A0A0J1KWC6"/>
<reference evidence="2 3" key="1">
    <citation type="submission" date="2015-05" db="EMBL/GenBank/DDBJ databases">
        <title>Whole genome sequence and identification of bacterial endophytes from Costus igneus.</title>
        <authorList>
            <person name="Lee Y.P."/>
            <person name="Gan H.M."/>
            <person name="Eng W."/>
            <person name="Wheatley M.S."/>
            <person name="Caraballo A."/>
            <person name="Polter S."/>
            <person name="Savka M.A."/>
            <person name="Hudson A.O."/>
        </authorList>
    </citation>
    <scope>NUCLEOTIDE SEQUENCE [LARGE SCALE GENOMIC DNA]</scope>
    <source>
        <strain evidence="2 3">RIT375</strain>
    </source>
</reference>
<evidence type="ECO:0000313" key="3">
    <source>
        <dbReference type="Proteomes" id="UP000035904"/>
    </source>
</evidence>
<dbReference type="GO" id="GO:0003796">
    <property type="term" value="F:lysozyme activity"/>
    <property type="evidence" value="ECO:0007669"/>
    <property type="project" value="InterPro"/>
</dbReference>
<dbReference type="CDD" id="cd06523">
    <property type="entry name" value="GH25_PlyB-like"/>
    <property type="match status" value="1"/>
</dbReference>
<evidence type="ECO:0000256" key="1">
    <source>
        <dbReference type="ARBA" id="ARBA00010646"/>
    </source>
</evidence>
<dbReference type="FunFam" id="3.20.20.80:FF:000103">
    <property type="entry name" value="N-acetylmuramoyl-L-alanine amidase"/>
    <property type="match status" value="1"/>
</dbReference>
<dbReference type="PATRIC" id="fig|1392.242.peg.402"/>
<dbReference type="SUPFAM" id="SSF51445">
    <property type="entry name" value="(Trans)glycosidases"/>
    <property type="match status" value="1"/>
</dbReference>
<dbReference type="Gene3D" id="3.20.20.80">
    <property type="entry name" value="Glycosidases"/>
    <property type="match status" value="1"/>
</dbReference>
<organism evidence="2 3">
    <name type="scientific">Bacillus anthracis</name>
    <name type="common">anthrax bacterium</name>
    <dbReference type="NCBI Taxonomy" id="1392"/>
    <lineage>
        <taxon>Bacteria</taxon>
        <taxon>Bacillati</taxon>
        <taxon>Bacillota</taxon>
        <taxon>Bacilli</taxon>
        <taxon>Bacillales</taxon>
        <taxon>Bacillaceae</taxon>
        <taxon>Bacillus</taxon>
        <taxon>Bacillus cereus group</taxon>
    </lineage>
</organism>
<dbReference type="GO" id="GO:0016998">
    <property type="term" value="P:cell wall macromolecule catabolic process"/>
    <property type="evidence" value="ECO:0007669"/>
    <property type="project" value="InterPro"/>
</dbReference>
<dbReference type="InterPro" id="IPR002053">
    <property type="entry name" value="Glyco_hydro_25"/>
</dbReference>
<name>A0A0J1KWC6_BACAN</name>
<dbReference type="GO" id="GO:0009253">
    <property type="term" value="P:peptidoglycan catabolic process"/>
    <property type="evidence" value="ECO:0007669"/>
    <property type="project" value="InterPro"/>
</dbReference>
<comment type="caution">
    <text evidence="2">The sequence shown here is derived from an EMBL/GenBank/DDBJ whole genome shotgun (WGS) entry which is preliminary data.</text>
</comment>
<evidence type="ECO:0000313" key="2">
    <source>
        <dbReference type="EMBL" id="KLV21055.1"/>
    </source>
</evidence>
<dbReference type="EMBL" id="LDPG01000001">
    <property type="protein sequence ID" value="KLV21055.1"/>
    <property type="molecule type" value="Genomic_DNA"/>
</dbReference>